<proteinExistence type="predicted"/>
<keyword evidence="2" id="KW-1185">Reference proteome</keyword>
<dbReference type="Proteomes" id="UP001057402">
    <property type="component" value="Chromosome 4"/>
</dbReference>
<evidence type="ECO:0000313" key="1">
    <source>
        <dbReference type="EMBL" id="KAI4378602.1"/>
    </source>
</evidence>
<organism evidence="1 2">
    <name type="scientific">Melastoma candidum</name>
    <dbReference type="NCBI Taxonomy" id="119954"/>
    <lineage>
        <taxon>Eukaryota</taxon>
        <taxon>Viridiplantae</taxon>
        <taxon>Streptophyta</taxon>
        <taxon>Embryophyta</taxon>
        <taxon>Tracheophyta</taxon>
        <taxon>Spermatophyta</taxon>
        <taxon>Magnoliopsida</taxon>
        <taxon>eudicotyledons</taxon>
        <taxon>Gunneridae</taxon>
        <taxon>Pentapetalae</taxon>
        <taxon>rosids</taxon>
        <taxon>malvids</taxon>
        <taxon>Myrtales</taxon>
        <taxon>Melastomataceae</taxon>
        <taxon>Melastomatoideae</taxon>
        <taxon>Melastomateae</taxon>
        <taxon>Melastoma</taxon>
    </lineage>
</organism>
<name>A0ACB9RJH8_9MYRT</name>
<sequence>MRSTVSEASRLWLVVVLFAFLPARSFSAEVTLDSIEIFTTHEWFNSKPSVYFRCKGENETDLPDVKAANVVYTFKGQESWQPLTNLVGEKCKRCGFYEKDTIKSDDVFAEWEFCSSDFTSNGRYTRIENKEFNATFLCPDCVPLPSEPKTNHVEPGRHRGMPVVLIIIISAAVSTVFIASLVVAYKYWKKKRREQEQARFLKLFEDGDDIEDELGLGTVI</sequence>
<protein>
    <submittedName>
        <fullName evidence="1">Uncharacterized protein</fullName>
    </submittedName>
</protein>
<accession>A0ACB9RJH8</accession>
<gene>
    <name evidence="1" type="ORF">MLD38_016060</name>
</gene>
<comment type="caution">
    <text evidence="1">The sequence shown here is derived from an EMBL/GenBank/DDBJ whole genome shotgun (WGS) entry which is preliminary data.</text>
</comment>
<evidence type="ECO:0000313" key="2">
    <source>
        <dbReference type="Proteomes" id="UP001057402"/>
    </source>
</evidence>
<reference evidence="2" key="1">
    <citation type="journal article" date="2023" name="Front. Plant Sci.">
        <title>Chromosomal-level genome assembly of Melastoma candidum provides insights into trichome evolution.</title>
        <authorList>
            <person name="Zhong Y."/>
            <person name="Wu W."/>
            <person name="Sun C."/>
            <person name="Zou P."/>
            <person name="Liu Y."/>
            <person name="Dai S."/>
            <person name="Zhou R."/>
        </authorList>
    </citation>
    <scope>NUCLEOTIDE SEQUENCE [LARGE SCALE GENOMIC DNA]</scope>
</reference>
<dbReference type="EMBL" id="CM042883">
    <property type="protein sequence ID" value="KAI4378602.1"/>
    <property type="molecule type" value="Genomic_DNA"/>
</dbReference>